<sequence length="392" mass="43861">MSKRRHVLGSRVKQLPQLIMGFGGLLLFSVLGEWAVLGELRVDWLLSTDFLGYIVTTSPFVLGLLYGGYWLEQSALEPARYARVGWWLLAGLVIYVGINLFIISVFPAEIDLSFFFGWVRFAIAMGSAGGLVIGIIEARAIQRERAAERAIVSAEELRYRSDQLEFFNSILRHDVLNGMTIIRGHAELLTEDLETEEERRSAETILRWSDEVVDVIQRVRAIIQRLTGQSKLPLTSVDLSTIVAEEVERVQQTYPRVTFETRVPDEVHVKGDELLSEVFGNVLTNAVIHNDCDGLTVTVTVEVDDEAGTVRTHVADTGQGVPDDEKDAIFRRGESNRESGGFGLFFVDTMVSVYGGDVWVEDNDPQGAVFVIELPLETETRNLEAPPYLVRQ</sequence>
<keyword evidence="4" id="KW-0418">Kinase</keyword>
<accession>A0ABY5RIS3</accession>
<dbReference type="SUPFAM" id="SSF55874">
    <property type="entry name" value="ATPase domain of HSP90 chaperone/DNA topoisomerase II/histidine kinase"/>
    <property type="match status" value="1"/>
</dbReference>
<feature type="domain" description="Histidine kinase" evidence="3">
    <location>
        <begin position="170"/>
        <end position="378"/>
    </location>
</feature>
<dbReference type="RefSeq" id="WP_258303680.1">
    <property type="nucleotide sequence ID" value="NZ_CP078065.1"/>
</dbReference>
<dbReference type="InterPro" id="IPR004358">
    <property type="entry name" value="Sig_transdc_His_kin-like_C"/>
</dbReference>
<dbReference type="GO" id="GO:0016301">
    <property type="term" value="F:kinase activity"/>
    <property type="evidence" value="ECO:0007669"/>
    <property type="project" value="UniProtKB-KW"/>
</dbReference>
<keyword evidence="2" id="KW-0472">Membrane</keyword>
<evidence type="ECO:0000259" key="3">
    <source>
        <dbReference type="PROSITE" id="PS50109"/>
    </source>
</evidence>
<dbReference type="EMBL" id="CP078065">
    <property type="protein sequence ID" value="UVE52251.1"/>
    <property type="molecule type" value="Genomic_DNA"/>
</dbReference>
<keyword evidence="2" id="KW-0812">Transmembrane</keyword>
<dbReference type="PANTHER" id="PTHR43547">
    <property type="entry name" value="TWO-COMPONENT HISTIDINE KINASE"/>
    <property type="match status" value="1"/>
</dbReference>
<name>A0ABY5RIS3_HALLR</name>
<feature type="transmembrane region" description="Helical" evidence="2">
    <location>
        <begin position="20"/>
        <end position="38"/>
    </location>
</feature>
<dbReference type="Gene3D" id="3.30.565.10">
    <property type="entry name" value="Histidine kinase-like ATPase, C-terminal domain"/>
    <property type="match status" value="1"/>
</dbReference>
<dbReference type="InterPro" id="IPR005467">
    <property type="entry name" value="His_kinase_dom"/>
</dbReference>
<keyword evidence="4" id="KW-0614">Plasmid</keyword>
<keyword evidence="2" id="KW-1133">Transmembrane helix</keyword>
<dbReference type="SMART" id="SM00387">
    <property type="entry name" value="HATPase_c"/>
    <property type="match status" value="1"/>
</dbReference>
<feature type="transmembrane region" description="Helical" evidence="2">
    <location>
        <begin position="84"/>
        <end position="106"/>
    </location>
</feature>
<organism evidence="4 5">
    <name type="scientific">Haloferax larsenii</name>
    <dbReference type="NCBI Taxonomy" id="302484"/>
    <lineage>
        <taxon>Archaea</taxon>
        <taxon>Methanobacteriati</taxon>
        <taxon>Methanobacteriota</taxon>
        <taxon>Stenosarchaea group</taxon>
        <taxon>Halobacteria</taxon>
        <taxon>Halobacteriales</taxon>
        <taxon>Haloferacaceae</taxon>
        <taxon>Haloferax</taxon>
    </lineage>
</organism>
<protein>
    <submittedName>
        <fullName evidence="4">HAMP domain-containing histidine kinase</fullName>
    </submittedName>
</protein>
<keyword evidence="1" id="KW-0597">Phosphoprotein</keyword>
<keyword evidence="5" id="KW-1185">Reference proteome</keyword>
<dbReference type="Pfam" id="PF02518">
    <property type="entry name" value="HATPase_c"/>
    <property type="match status" value="1"/>
</dbReference>
<evidence type="ECO:0000313" key="4">
    <source>
        <dbReference type="EMBL" id="UVE52251.1"/>
    </source>
</evidence>
<dbReference type="InterPro" id="IPR036890">
    <property type="entry name" value="HATPase_C_sf"/>
</dbReference>
<dbReference type="PRINTS" id="PR00344">
    <property type="entry name" value="BCTRLSENSOR"/>
</dbReference>
<evidence type="ECO:0000256" key="2">
    <source>
        <dbReference type="SAM" id="Phobius"/>
    </source>
</evidence>
<evidence type="ECO:0000256" key="1">
    <source>
        <dbReference type="ARBA" id="ARBA00022553"/>
    </source>
</evidence>
<evidence type="ECO:0000313" key="5">
    <source>
        <dbReference type="Proteomes" id="UP001058330"/>
    </source>
</evidence>
<dbReference type="PROSITE" id="PS50109">
    <property type="entry name" value="HIS_KIN"/>
    <property type="match status" value="1"/>
</dbReference>
<proteinExistence type="predicted"/>
<geneLocation type="plasmid" evidence="4 5">
    <name>pHl5678-2</name>
</geneLocation>
<keyword evidence="4" id="KW-0808">Transferase</keyword>
<dbReference type="Proteomes" id="UP001058330">
    <property type="component" value="Plasmid pHl5678-2"/>
</dbReference>
<dbReference type="InterPro" id="IPR003594">
    <property type="entry name" value="HATPase_dom"/>
</dbReference>
<feature type="transmembrane region" description="Helical" evidence="2">
    <location>
        <begin position="112"/>
        <end position="136"/>
    </location>
</feature>
<feature type="transmembrane region" description="Helical" evidence="2">
    <location>
        <begin position="50"/>
        <end position="72"/>
    </location>
</feature>
<dbReference type="PANTHER" id="PTHR43547:SF2">
    <property type="entry name" value="HYBRID SIGNAL TRANSDUCTION HISTIDINE KINASE C"/>
    <property type="match status" value="1"/>
</dbReference>
<dbReference type="GeneID" id="74530878"/>
<reference evidence="4" key="1">
    <citation type="submission" date="2021-07" db="EMBL/GenBank/DDBJ databases">
        <title>Studies on halocins as antimicrobial molecules from haloarchaea.</title>
        <authorList>
            <person name="Kumar S."/>
            <person name="Khare S.K."/>
        </authorList>
    </citation>
    <scope>NUCLEOTIDE SEQUENCE</scope>
    <source>
        <strain evidence="4">NCIM 5678</strain>
        <plasmid evidence="4">pHl5678-2</plasmid>
    </source>
</reference>
<gene>
    <name evidence="4" type="ORF">KU306_18135</name>
</gene>